<reference evidence="3 4" key="1">
    <citation type="submission" date="2018-03" db="EMBL/GenBank/DDBJ databases">
        <title>Genomic Encyclopedia of Archaeal and Bacterial Type Strains, Phase II (KMG-II): from individual species to whole genera.</title>
        <authorList>
            <person name="Goeker M."/>
        </authorList>
    </citation>
    <scope>NUCLEOTIDE SEQUENCE [LARGE SCALE GENOMIC DNA]</scope>
    <source>
        <strain evidence="3 4">DSM 17586</strain>
    </source>
</reference>
<dbReference type="InterPro" id="IPR025711">
    <property type="entry name" value="PepSY"/>
</dbReference>
<feature type="signal peptide" evidence="1">
    <location>
        <begin position="1"/>
        <end position="25"/>
    </location>
</feature>
<keyword evidence="1" id="KW-0732">Signal</keyword>
<dbReference type="Proteomes" id="UP000242133">
    <property type="component" value="Unassembled WGS sequence"/>
</dbReference>
<evidence type="ECO:0000259" key="2">
    <source>
        <dbReference type="Pfam" id="PF03413"/>
    </source>
</evidence>
<dbReference type="Pfam" id="PF03413">
    <property type="entry name" value="PepSY"/>
    <property type="match status" value="1"/>
</dbReference>
<sequence length="105" mass="11561">MNSVQKMCVSLCLLAGISVSGSALAGRDLDADEALALVREGRIQPLSTLLEQHTERLAGHLLDIELEYEDDRLVYEIEVIGTDGVVREFYLDAAEGTILKEKIED</sequence>
<accession>A0A2P8ETQ5</accession>
<protein>
    <submittedName>
        <fullName evidence="3">Peptidase YpeB-like protein</fullName>
    </submittedName>
</protein>
<evidence type="ECO:0000256" key="1">
    <source>
        <dbReference type="SAM" id="SignalP"/>
    </source>
</evidence>
<proteinExistence type="predicted"/>
<feature type="chain" id="PRO_5015161317" evidence="1">
    <location>
        <begin position="26"/>
        <end position="105"/>
    </location>
</feature>
<evidence type="ECO:0000313" key="4">
    <source>
        <dbReference type="Proteomes" id="UP000242133"/>
    </source>
</evidence>
<dbReference type="Gene3D" id="3.10.450.40">
    <property type="match status" value="1"/>
</dbReference>
<evidence type="ECO:0000313" key="3">
    <source>
        <dbReference type="EMBL" id="PSL12856.1"/>
    </source>
</evidence>
<dbReference type="EMBL" id="PYGI01000015">
    <property type="protein sequence ID" value="PSL12856.1"/>
    <property type="molecule type" value="Genomic_DNA"/>
</dbReference>
<keyword evidence="4" id="KW-1185">Reference proteome</keyword>
<dbReference type="RefSeq" id="WP_245912677.1">
    <property type="nucleotide sequence ID" value="NZ_PYGI01000015.1"/>
</dbReference>
<dbReference type="AlphaFoldDB" id="A0A2P8ETQ5"/>
<name>A0A2P8ETQ5_9GAMM</name>
<organism evidence="3 4">
    <name type="scientific">Marinobacterium halophilum</name>
    <dbReference type="NCBI Taxonomy" id="267374"/>
    <lineage>
        <taxon>Bacteria</taxon>
        <taxon>Pseudomonadati</taxon>
        <taxon>Pseudomonadota</taxon>
        <taxon>Gammaproteobacteria</taxon>
        <taxon>Oceanospirillales</taxon>
        <taxon>Oceanospirillaceae</taxon>
        <taxon>Marinobacterium</taxon>
    </lineage>
</organism>
<comment type="caution">
    <text evidence="3">The sequence shown here is derived from an EMBL/GenBank/DDBJ whole genome shotgun (WGS) entry which is preliminary data.</text>
</comment>
<feature type="domain" description="PepSY" evidence="2">
    <location>
        <begin position="54"/>
        <end position="101"/>
    </location>
</feature>
<gene>
    <name evidence="3" type="ORF">CLV44_11525</name>
</gene>